<dbReference type="InterPro" id="IPR001940">
    <property type="entry name" value="Peptidase_S1C"/>
</dbReference>
<keyword evidence="5" id="KW-0812">Transmembrane</keyword>
<dbReference type="PRINTS" id="PR00834">
    <property type="entry name" value="PROTEASES2C"/>
</dbReference>
<evidence type="ECO:0000256" key="1">
    <source>
        <dbReference type="ARBA" id="ARBA00010541"/>
    </source>
</evidence>
<dbReference type="Gene3D" id="2.40.10.120">
    <property type="match status" value="1"/>
</dbReference>
<keyword evidence="3" id="KW-0378">Hydrolase</keyword>
<feature type="domain" description="PDZ" evidence="6">
    <location>
        <begin position="347"/>
        <end position="439"/>
    </location>
</feature>
<evidence type="ECO:0000256" key="5">
    <source>
        <dbReference type="SAM" id="Phobius"/>
    </source>
</evidence>
<keyword evidence="5" id="KW-1133">Transmembrane helix</keyword>
<evidence type="ECO:0000313" key="7">
    <source>
        <dbReference type="EMBL" id="CRZ33829.1"/>
    </source>
</evidence>
<dbReference type="OrthoDB" id="9758917at2"/>
<comment type="similarity">
    <text evidence="1">Belongs to the peptidase S1C family.</text>
</comment>
<dbReference type="PANTHER" id="PTHR22939:SF129">
    <property type="entry name" value="SERINE PROTEASE HTRA2, MITOCHONDRIAL"/>
    <property type="match status" value="1"/>
</dbReference>
<dbReference type="Proteomes" id="UP000236497">
    <property type="component" value="Unassembled WGS sequence"/>
</dbReference>
<dbReference type="InterPro" id="IPR001478">
    <property type="entry name" value="PDZ"/>
</dbReference>
<evidence type="ECO:0000259" key="6">
    <source>
        <dbReference type="PROSITE" id="PS50106"/>
    </source>
</evidence>
<feature type="region of interest" description="Disordered" evidence="4">
    <location>
        <begin position="1"/>
        <end position="28"/>
    </location>
</feature>
<name>A0A0H5SEH5_HERHM</name>
<feature type="compositionally biased region" description="Low complexity" evidence="4">
    <location>
        <begin position="1"/>
        <end position="24"/>
    </location>
</feature>
<accession>A0A0H5SEH5</accession>
<keyword evidence="5" id="KW-0472">Membrane</keyword>
<evidence type="ECO:0000256" key="4">
    <source>
        <dbReference type="SAM" id="MobiDB-lite"/>
    </source>
</evidence>
<dbReference type="EMBL" id="CVTD020000008">
    <property type="protein sequence ID" value="CRZ33829.1"/>
    <property type="molecule type" value="Genomic_DNA"/>
</dbReference>
<gene>
    <name evidence="7" type="ORF">HHT355_0625</name>
</gene>
<dbReference type="RefSeq" id="WP_103201979.1">
    <property type="nucleotide sequence ID" value="NZ_CVTD020000008.1"/>
</dbReference>
<feature type="transmembrane region" description="Helical" evidence="5">
    <location>
        <begin position="61"/>
        <end position="85"/>
    </location>
</feature>
<dbReference type="PROSITE" id="PS50106">
    <property type="entry name" value="PDZ"/>
    <property type="match status" value="1"/>
</dbReference>
<dbReference type="SUPFAM" id="SSF50494">
    <property type="entry name" value="Trypsin-like serine proteases"/>
    <property type="match status" value="1"/>
</dbReference>
<dbReference type="Pfam" id="PF13365">
    <property type="entry name" value="Trypsin_2"/>
    <property type="match status" value="1"/>
</dbReference>
<dbReference type="SMART" id="SM00228">
    <property type="entry name" value="PDZ"/>
    <property type="match status" value="1"/>
</dbReference>
<dbReference type="AlphaFoldDB" id="A0A0H5SEH5"/>
<dbReference type="Pfam" id="PF13180">
    <property type="entry name" value="PDZ_2"/>
    <property type="match status" value="1"/>
</dbReference>
<dbReference type="GO" id="GO:0006508">
    <property type="term" value="P:proteolysis"/>
    <property type="evidence" value="ECO:0007669"/>
    <property type="project" value="UniProtKB-KW"/>
</dbReference>
<evidence type="ECO:0000313" key="8">
    <source>
        <dbReference type="Proteomes" id="UP000236497"/>
    </source>
</evidence>
<dbReference type="Gene3D" id="2.30.42.10">
    <property type="match status" value="1"/>
</dbReference>
<dbReference type="InterPro" id="IPR009003">
    <property type="entry name" value="Peptidase_S1_PA"/>
</dbReference>
<evidence type="ECO:0000256" key="3">
    <source>
        <dbReference type="ARBA" id="ARBA00022801"/>
    </source>
</evidence>
<dbReference type="GO" id="GO:0004252">
    <property type="term" value="F:serine-type endopeptidase activity"/>
    <property type="evidence" value="ECO:0007669"/>
    <property type="project" value="InterPro"/>
</dbReference>
<dbReference type="SUPFAM" id="SSF50156">
    <property type="entry name" value="PDZ domain-like"/>
    <property type="match status" value="1"/>
</dbReference>
<proteinExistence type="inferred from homology"/>
<protein>
    <recommendedName>
        <fullName evidence="6">PDZ domain-containing protein</fullName>
    </recommendedName>
</protein>
<organism evidence="7 8">
    <name type="scientific">Herbinix hemicellulosilytica</name>
    <dbReference type="NCBI Taxonomy" id="1564487"/>
    <lineage>
        <taxon>Bacteria</taxon>
        <taxon>Bacillati</taxon>
        <taxon>Bacillota</taxon>
        <taxon>Clostridia</taxon>
        <taxon>Lachnospirales</taxon>
        <taxon>Lachnospiraceae</taxon>
        <taxon>Herbinix</taxon>
    </lineage>
</organism>
<reference evidence="7 8" key="1">
    <citation type="submission" date="2015-06" db="EMBL/GenBank/DDBJ databases">
        <authorList>
            <person name="Wibberg Daniel"/>
        </authorList>
    </citation>
    <scope>NUCLEOTIDE SEQUENCE [LARGE SCALE GENOMIC DNA]</scope>
    <source>
        <strain evidence="7 8">T3/55T</strain>
    </source>
</reference>
<evidence type="ECO:0000256" key="2">
    <source>
        <dbReference type="ARBA" id="ARBA00022670"/>
    </source>
</evidence>
<keyword evidence="2" id="KW-0645">Protease</keyword>
<keyword evidence="8" id="KW-1185">Reference proteome</keyword>
<sequence>MNDNYNNDNYNNDNYNNDNYNINNHDSNENWRMAEDSPNRIYPTPEVKDKGKKEKGKFKKLIWFMAAALIFGIVAGIAVTGYHYFFLGGRDYMKMSEQDKDEIEDSGLSEESDTDKAIYTDSKIDGLISDVSDIVDKVMPAIVSINATDIITSYDIFFGRRFNEPVVGSGSGIIIGQSDSHILIVTNNHVVNEAEKIEIVFADDSKAEASIKGTDSNSDLAVLEVAIEDLSAETLNSIKVARLGNSNNLKAGEMVIAIGNALGYGQSVTVGYISALERELNVQGFKMKLIQTDAAINPGNSGGALLNIYGEVIGINSIKLADTKVEGMGYAIPISDAIPMINLLMNNKVLEVSEMGFLGINVETAQNVTEDLSKIYNIPVGIFINDVVKDSPAEKAGLKPGHIIVGFDDIKIETIDDLLNVLTYSRPGDEVVIKIKELNNGQYEERELNVVLGKRPE</sequence>
<dbReference type="PANTHER" id="PTHR22939">
    <property type="entry name" value="SERINE PROTEASE FAMILY S1C HTRA-RELATED"/>
    <property type="match status" value="1"/>
</dbReference>
<dbReference type="InterPro" id="IPR036034">
    <property type="entry name" value="PDZ_sf"/>
</dbReference>